<evidence type="ECO:0000313" key="3">
    <source>
        <dbReference type="Proteomes" id="UP000281391"/>
    </source>
</evidence>
<sequence>MTKIIMGRLRFRLHTEERLAERLQNRCSIWFRAHLERALADVFIDYANTGKAPRVIDRLTVNVGDIPLSRFEAEMLERVLTQLKEQLNLRSLTRPAPGRQVPERATSAEPGLAAEPASVAPASETEAVSASTPARLFAHLLRYLDTGVAVDGHLWRSRQARDAWLHQALDGALPAVGPGGGTRPLPPRIALALRVLQPRARQRLVTTWSGQAISALATWLSPPLGLPSLPAAQAPGMVPLAALLALQRHPVSDPDLAAIMDRVSLSFPLPAVLRDGATAAAGAGEETEGVPSVTGGKGRVTLPVESVAEQWFGALHQTALPAALRGPLRAWLCEPSQARERGAILADVSVSVHRQLRATLGLPLLGQHKTEAPVTPGANDRHRPVTDGDEDDVPRPLTNAGLVLLWPLLPRLFSTFGWLEEGLFIDEQARGHAIGCLDWLAWGDPDLAQWRTPCTALLCGLDLDTPHEACLPSLSRQADLDAWLGGALATVPLLARCGASDLRTFFLQRTGTFDNASRRLVIEPEAPDVLLHQLPWPLTPVVLPWLPAPLCVDWIS</sequence>
<proteinExistence type="predicted"/>
<dbReference type="KEGG" id="sof:NCTC11214_00174"/>
<evidence type="ECO:0000313" key="2">
    <source>
        <dbReference type="EMBL" id="VDZ51377.1"/>
    </source>
</evidence>
<dbReference type="EMBL" id="LR134117">
    <property type="protein sequence ID" value="VDZ51377.1"/>
    <property type="molecule type" value="Genomic_DNA"/>
</dbReference>
<dbReference type="AlphaFoldDB" id="A0A447KK58"/>
<feature type="region of interest" description="Disordered" evidence="1">
    <location>
        <begin position="369"/>
        <end position="393"/>
    </location>
</feature>
<reference evidence="2 3" key="1">
    <citation type="submission" date="2018-12" db="EMBL/GenBank/DDBJ databases">
        <authorList>
            <consortium name="Pathogen Informatics"/>
        </authorList>
    </citation>
    <scope>NUCLEOTIDE SEQUENCE [LARGE SCALE GENOMIC DNA]</scope>
    <source>
        <strain evidence="2 3">NCTC11214</strain>
    </source>
</reference>
<dbReference type="RefSeq" id="WP_039992930.1">
    <property type="nucleotide sequence ID" value="NZ_LR134117.1"/>
</dbReference>
<accession>A0A447KK58</accession>
<gene>
    <name evidence="2" type="ORF">NCTC11214_00174</name>
</gene>
<dbReference type="InterPro" id="IPR045538">
    <property type="entry name" value="CIS_TMP"/>
</dbReference>
<dbReference type="Pfam" id="PF19268">
    <property type="entry name" value="CIS_TMP"/>
    <property type="match status" value="1"/>
</dbReference>
<feature type="region of interest" description="Disordered" evidence="1">
    <location>
        <begin position="91"/>
        <end position="120"/>
    </location>
</feature>
<protein>
    <submittedName>
        <fullName evidence="2">Uncharacterized protein</fullName>
    </submittedName>
</protein>
<dbReference type="Proteomes" id="UP000281391">
    <property type="component" value="Chromosome"/>
</dbReference>
<name>A0A447KK58_SEROD</name>
<organism evidence="2 3">
    <name type="scientific">Serratia odorifera</name>
    <dbReference type="NCBI Taxonomy" id="618"/>
    <lineage>
        <taxon>Bacteria</taxon>
        <taxon>Pseudomonadati</taxon>
        <taxon>Pseudomonadota</taxon>
        <taxon>Gammaproteobacteria</taxon>
        <taxon>Enterobacterales</taxon>
        <taxon>Yersiniaceae</taxon>
        <taxon>Serratia</taxon>
    </lineage>
</organism>
<evidence type="ECO:0000256" key="1">
    <source>
        <dbReference type="SAM" id="MobiDB-lite"/>
    </source>
</evidence>